<dbReference type="OrthoDB" id="3911405at2759"/>
<dbReference type="Gene3D" id="1.20.920.20">
    <property type="match status" value="1"/>
</dbReference>
<feature type="coiled-coil region" evidence="1">
    <location>
        <begin position="700"/>
        <end position="791"/>
    </location>
</feature>
<keyword evidence="1" id="KW-0175">Coiled coil</keyword>
<dbReference type="GeneID" id="36558053"/>
<dbReference type="RefSeq" id="XP_024698452.1">
    <property type="nucleotide sequence ID" value="XM_024850354.1"/>
</dbReference>
<name>A0A2I2FR89_9EURO</name>
<accession>A0A2I2FR89</accession>
<feature type="region of interest" description="Disordered" evidence="2">
    <location>
        <begin position="647"/>
        <end position="674"/>
    </location>
</feature>
<feature type="compositionally biased region" description="Basic and acidic residues" evidence="2">
    <location>
        <begin position="797"/>
        <end position="814"/>
    </location>
</feature>
<feature type="compositionally biased region" description="Low complexity" evidence="2">
    <location>
        <begin position="177"/>
        <end position="191"/>
    </location>
</feature>
<feature type="compositionally biased region" description="Acidic residues" evidence="2">
    <location>
        <begin position="238"/>
        <end position="247"/>
    </location>
</feature>
<dbReference type="STRING" id="1392250.A0A2I2FR89"/>
<dbReference type="VEuPathDB" id="FungiDB:P170DRAFT_441609"/>
<feature type="region of interest" description="Disordered" evidence="2">
    <location>
        <begin position="793"/>
        <end position="833"/>
    </location>
</feature>
<feature type="compositionally biased region" description="Polar residues" evidence="2">
    <location>
        <begin position="587"/>
        <end position="605"/>
    </location>
</feature>
<dbReference type="SUPFAM" id="SSF90257">
    <property type="entry name" value="Myosin rod fragments"/>
    <property type="match status" value="1"/>
</dbReference>
<dbReference type="AlphaFoldDB" id="A0A2I2FR89"/>
<organism evidence="3 4">
    <name type="scientific">Aspergillus steynii IBT 23096</name>
    <dbReference type="NCBI Taxonomy" id="1392250"/>
    <lineage>
        <taxon>Eukaryota</taxon>
        <taxon>Fungi</taxon>
        <taxon>Dikarya</taxon>
        <taxon>Ascomycota</taxon>
        <taxon>Pezizomycotina</taxon>
        <taxon>Eurotiomycetes</taxon>
        <taxon>Eurotiomycetidae</taxon>
        <taxon>Eurotiales</taxon>
        <taxon>Aspergillaceae</taxon>
        <taxon>Aspergillus</taxon>
        <taxon>Aspergillus subgen. Circumdati</taxon>
    </lineage>
</organism>
<sequence length="833" mass="94535">MADTTAHDTIGASTLATPLFMPSSPPGPNRDPIDSPERSQTPASEHPADQSHLRNRHSPGSSRASSPDRALRELEARLAEYTVDFSQFPSGHHDLDDDPLDEPRLPYEEDRLSDVAGPEDFTANLERYLMGEDDTDIFEHKELEGNKSPVPQKEQGPVTEQLAQEVEEQAQPPPQPQDQQPLQDEQQQSSQLHQPAIEDEPELGEYSEFGPPVDMSTPSHLLRRPSGLAKDVTHLANIEEDPDDELDTAATPSVRKQRTPSIKGGKDAEGDWRRQIADLQRAVRDRDEQLERNHRRVLEAASAGEQIKHLQAELQRKTALLDELHAKRGDETLLREQIQLLQMRNEEKESFLQKSSISSLELSALQKQIGDMHKDLQNRNTSTELETERMETITHLRQQLTMSQEQVKKRDSALDETLEKLQELTTVKEQQLRENNTMVDGLRAQIDDHVLEIERLEGDLERANQAYHELEDRISSLETKNRPLEEKNSTLEADLSRAQSQMTAQENALKAMAADLPVETGGNTYTEILELIKDLGQPTTTRPADVLLKEKAPVDPELDMFREEIAKLQAELKTASSARKAMEMQVTRSQEQTTEAHTLINSIESENTRLTRRAEDLKSNLDKAHRELAQVKDAHSEALDTIQRLQEDKKKQQPSPPPSPPVQRQKESALEETHQAQLKSLQTAHATAISTLRTSHADSNRKLRDLLSAAERRESNLQADLQSLRTSRSSQGKDLQSLRAEIERLESVIAVKDETAAAVDQRIARSVEKREKEWERRVDLLLKERERMSRALMWSWGEKEVKEPQDPPRDEQGRRKQGYKYKYAQKSSSGKKA</sequence>
<dbReference type="Proteomes" id="UP000234275">
    <property type="component" value="Unassembled WGS sequence"/>
</dbReference>
<evidence type="ECO:0000313" key="4">
    <source>
        <dbReference type="Proteomes" id="UP000234275"/>
    </source>
</evidence>
<gene>
    <name evidence="3" type="ORF">P170DRAFT_441609</name>
</gene>
<dbReference type="EMBL" id="MSFO01000011">
    <property type="protein sequence ID" value="PLB43150.1"/>
    <property type="molecule type" value="Genomic_DNA"/>
</dbReference>
<comment type="caution">
    <text evidence="3">The sequence shown here is derived from an EMBL/GenBank/DDBJ whole genome shotgun (WGS) entry which is preliminary data.</text>
</comment>
<evidence type="ECO:0000313" key="3">
    <source>
        <dbReference type="EMBL" id="PLB43150.1"/>
    </source>
</evidence>
<feature type="compositionally biased region" description="Basic and acidic residues" evidence="2">
    <location>
        <begin position="664"/>
        <end position="674"/>
    </location>
</feature>
<feature type="compositionally biased region" description="Basic and acidic residues" evidence="2">
    <location>
        <begin position="91"/>
        <end position="113"/>
    </location>
</feature>
<reference evidence="3 4" key="1">
    <citation type="submission" date="2016-12" db="EMBL/GenBank/DDBJ databases">
        <title>The genomes of Aspergillus section Nigri reveals drivers in fungal speciation.</title>
        <authorList>
            <consortium name="DOE Joint Genome Institute"/>
            <person name="Vesth T.C."/>
            <person name="Nybo J."/>
            <person name="Theobald S."/>
            <person name="Brandl J."/>
            <person name="Frisvad J.C."/>
            <person name="Nielsen K.F."/>
            <person name="Lyhne E.K."/>
            <person name="Kogle M.E."/>
            <person name="Kuo A."/>
            <person name="Riley R."/>
            <person name="Clum A."/>
            <person name="Nolan M."/>
            <person name="Lipzen A."/>
            <person name="Salamov A."/>
            <person name="Henrissat B."/>
            <person name="Wiebenga A."/>
            <person name="De Vries R.P."/>
            <person name="Grigoriev I.V."/>
            <person name="Mortensen U.H."/>
            <person name="Andersen M.R."/>
            <person name="Baker S.E."/>
        </authorList>
    </citation>
    <scope>NUCLEOTIDE SEQUENCE [LARGE SCALE GENOMIC DNA]</scope>
    <source>
        <strain evidence="3 4">IBT 23096</strain>
    </source>
</reference>
<feature type="coiled-coil region" evidence="1">
    <location>
        <begin position="300"/>
        <end position="327"/>
    </location>
</feature>
<feature type="region of interest" description="Disordered" evidence="2">
    <location>
        <begin position="85"/>
        <end position="270"/>
    </location>
</feature>
<feature type="coiled-coil region" evidence="1">
    <location>
        <begin position="414"/>
        <end position="515"/>
    </location>
</feature>
<dbReference type="Gene3D" id="1.10.287.1490">
    <property type="match status" value="1"/>
</dbReference>
<feature type="region of interest" description="Disordered" evidence="2">
    <location>
        <begin position="587"/>
        <end position="607"/>
    </location>
</feature>
<proteinExistence type="predicted"/>
<feature type="region of interest" description="Disordered" evidence="2">
    <location>
        <begin position="1"/>
        <end position="73"/>
    </location>
</feature>
<evidence type="ECO:0008006" key="5">
    <source>
        <dbReference type="Google" id="ProtNLM"/>
    </source>
</evidence>
<evidence type="ECO:0000256" key="2">
    <source>
        <dbReference type="SAM" id="MobiDB-lite"/>
    </source>
</evidence>
<protein>
    <recommendedName>
        <fullName evidence="5">Spindle pole body associated protein SnaD</fullName>
    </recommendedName>
</protein>
<keyword evidence="4" id="KW-1185">Reference proteome</keyword>
<evidence type="ECO:0000256" key="1">
    <source>
        <dbReference type="SAM" id="Coils"/>
    </source>
</evidence>